<evidence type="ECO:0000256" key="3">
    <source>
        <dbReference type="ARBA" id="ARBA00022989"/>
    </source>
</evidence>
<dbReference type="PANTHER" id="PTHR46895">
    <property type="entry name" value="PROTEIN CBG20548-RELATED"/>
    <property type="match status" value="1"/>
</dbReference>
<dbReference type="PRINTS" id="PR00237">
    <property type="entry name" value="GPCRRHODOPSN"/>
</dbReference>
<dbReference type="InterPro" id="IPR019427">
    <property type="entry name" value="7TM_GPCR_serpentine_rcpt_Srw"/>
</dbReference>
<dbReference type="GO" id="GO:0016020">
    <property type="term" value="C:membrane"/>
    <property type="evidence" value="ECO:0007669"/>
    <property type="project" value="UniProtKB-SubCell"/>
</dbReference>
<keyword evidence="2 5" id="KW-0812">Transmembrane</keyword>
<feature type="transmembrane region" description="Helical" evidence="5">
    <location>
        <begin position="335"/>
        <end position="356"/>
    </location>
</feature>
<feature type="transmembrane region" description="Helical" evidence="5">
    <location>
        <begin position="113"/>
        <end position="132"/>
    </location>
</feature>
<keyword evidence="7" id="KW-1185">Reference proteome</keyword>
<feature type="transmembrane region" description="Helical" evidence="5">
    <location>
        <begin position="47"/>
        <end position="68"/>
    </location>
</feature>
<comment type="subcellular location">
    <subcellularLocation>
        <location evidence="1">Membrane</location>
    </subcellularLocation>
</comment>
<evidence type="ECO:0000313" key="8">
    <source>
        <dbReference type="WBParaSite" id="PgR002_g231_t02"/>
    </source>
</evidence>
<dbReference type="PROSITE" id="PS50262">
    <property type="entry name" value="G_PROTEIN_RECEP_F1_2"/>
    <property type="match status" value="1"/>
</dbReference>
<dbReference type="InterPro" id="IPR017452">
    <property type="entry name" value="GPCR_Rhodpsn_7TM"/>
</dbReference>
<dbReference type="InterPro" id="IPR000276">
    <property type="entry name" value="GPCR_Rhodpsn"/>
</dbReference>
<dbReference type="CDD" id="cd14978">
    <property type="entry name" value="7tmA_FMRFamide_R-like"/>
    <property type="match status" value="1"/>
</dbReference>
<feature type="transmembrane region" description="Helical" evidence="5">
    <location>
        <begin position="144"/>
        <end position="164"/>
    </location>
</feature>
<feature type="transmembrane region" description="Helical" evidence="5">
    <location>
        <begin position="6"/>
        <end position="35"/>
    </location>
</feature>
<feature type="domain" description="G-protein coupled receptors family 1 profile" evidence="6">
    <location>
        <begin position="28"/>
        <end position="356"/>
    </location>
</feature>
<feature type="transmembrane region" description="Helical" evidence="5">
    <location>
        <begin position="296"/>
        <end position="323"/>
    </location>
</feature>
<reference evidence="8" key="1">
    <citation type="submission" date="2022-11" db="UniProtKB">
        <authorList>
            <consortium name="WormBaseParasite"/>
        </authorList>
    </citation>
    <scope>IDENTIFICATION</scope>
</reference>
<evidence type="ECO:0000313" key="7">
    <source>
        <dbReference type="Proteomes" id="UP000887569"/>
    </source>
</evidence>
<evidence type="ECO:0000256" key="4">
    <source>
        <dbReference type="ARBA" id="ARBA00023136"/>
    </source>
</evidence>
<evidence type="ECO:0000256" key="1">
    <source>
        <dbReference type="ARBA" id="ARBA00004370"/>
    </source>
</evidence>
<evidence type="ECO:0000256" key="2">
    <source>
        <dbReference type="ARBA" id="ARBA00022692"/>
    </source>
</evidence>
<proteinExistence type="predicted"/>
<evidence type="ECO:0000256" key="5">
    <source>
        <dbReference type="SAM" id="Phobius"/>
    </source>
</evidence>
<accession>A0A915A7T4</accession>
<dbReference type="GO" id="GO:0008528">
    <property type="term" value="F:G protein-coupled peptide receptor activity"/>
    <property type="evidence" value="ECO:0007669"/>
    <property type="project" value="InterPro"/>
</dbReference>
<evidence type="ECO:0000259" key="6">
    <source>
        <dbReference type="PROSITE" id="PS50262"/>
    </source>
</evidence>
<dbReference type="PANTHER" id="PTHR46895:SF2">
    <property type="entry name" value="G-PROTEIN COUPLED RECEPTORS FAMILY 1 PROFILE DOMAIN-CONTAINING PROTEIN"/>
    <property type="match status" value="1"/>
</dbReference>
<sequence length="436" mass="49252">MDLSLLLMPVMIFCEYSFLVQCALGLVGNAINLIVLLSRTMRSRTNALLAATAFADALFLLALTPHYLSRFAFFIRKSKCPNVNPHILPTKCRTEFYEFYVEYKTLFTFAANWFSAASSWLTVAVSLDRLWAIKSPLHVRNSTCSWSFALVLLSVFTMSGLLTLPHNFAFKVIHENNTNGDTSNHSHAQRQVAQFHNGVQYLFTVTSIVVQVFLPVLLLSVLNSFLIYYIRHRRKLFETAAPRGSQSAKSSVTGTPPLSISLLPKTSNATVSDISRRSKKWSDAWMRQLHSSQRRVTVMVIAIVSCYLITHVPSTVLFTYMYTIDLNFYQRRENYAFVLVSNLFVVSGKVANFFLFCSSSAHFRSQVKQKFCVKAKKLERERSQQNGSKSLQVVNIGVKNGTPRTREMIAFDEAAIASPLLHSSLSHVSSFTCQQL</sequence>
<dbReference type="AlphaFoldDB" id="A0A915A7T4"/>
<dbReference type="WBParaSite" id="PgR002_g231_t02">
    <property type="protein sequence ID" value="PgR002_g231_t02"/>
    <property type="gene ID" value="PgR002_g231"/>
</dbReference>
<organism evidence="7 8">
    <name type="scientific">Parascaris univalens</name>
    <name type="common">Nematode worm</name>
    <dbReference type="NCBI Taxonomy" id="6257"/>
    <lineage>
        <taxon>Eukaryota</taxon>
        <taxon>Metazoa</taxon>
        <taxon>Ecdysozoa</taxon>
        <taxon>Nematoda</taxon>
        <taxon>Chromadorea</taxon>
        <taxon>Rhabditida</taxon>
        <taxon>Spirurina</taxon>
        <taxon>Ascaridomorpha</taxon>
        <taxon>Ascaridoidea</taxon>
        <taxon>Ascarididae</taxon>
        <taxon>Parascaris</taxon>
    </lineage>
</organism>
<feature type="transmembrane region" description="Helical" evidence="5">
    <location>
        <begin position="208"/>
        <end position="230"/>
    </location>
</feature>
<keyword evidence="3 5" id="KW-1133">Transmembrane helix</keyword>
<dbReference type="SMART" id="SM01381">
    <property type="entry name" value="7TM_GPCR_Srsx"/>
    <property type="match status" value="1"/>
</dbReference>
<dbReference type="Gene3D" id="1.20.1070.10">
    <property type="entry name" value="Rhodopsin 7-helix transmembrane proteins"/>
    <property type="match status" value="1"/>
</dbReference>
<dbReference type="SUPFAM" id="SSF81321">
    <property type="entry name" value="Family A G protein-coupled receptor-like"/>
    <property type="match status" value="1"/>
</dbReference>
<dbReference type="Pfam" id="PF10324">
    <property type="entry name" value="7TM_GPCR_Srw"/>
    <property type="match status" value="1"/>
</dbReference>
<dbReference type="Proteomes" id="UP000887569">
    <property type="component" value="Unplaced"/>
</dbReference>
<name>A0A915A7T4_PARUN</name>
<protein>
    <submittedName>
        <fullName evidence="8">G-protein coupled receptors family 1 profile domain-containing protein</fullName>
    </submittedName>
</protein>
<keyword evidence="4 5" id="KW-0472">Membrane</keyword>